<feature type="transmembrane region" description="Helical" evidence="7">
    <location>
        <begin position="291"/>
        <end position="318"/>
    </location>
</feature>
<evidence type="ECO:0000313" key="9">
    <source>
        <dbReference type="Proteomes" id="UP000694391"/>
    </source>
</evidence>
<evidence type="ECO:0000256" key="5">
    <source>
        <dbReference type="ARBA" id="ARBA00023136"/>
    </source>
</evidence>
<dbReference type="AlphaFoldDB" id="A0A8C0KL69"/>
<dbReference type="Ensembl" id="ENSCAFT00020019506.1">
    <property type="protein sequence ID" value="ENSCAFP00020016813.1"/>
    <property type="gene ID" value="ENSCAFG00020013467.1"/>
</dbReference>
<reference evidence="8" key="2">
    <citation type="submission" date="2025-09" db="UniProtKB">
        <authorList>
            <consortium name="Ensembl"/>
        </authorList>
    </citation>
    <scope>IDENTIFICATION</scope>
</reference>
<proteinExistence type="predicted"/>
<dbReference type="Proteomes" id="UP000694391">
    <property type="component" value="Unplaced"/>
</dbReference>
<evidence type="ECO:0000256" key="2">
    <source>
        <dbReference type="ARBA" id="ARBA00022692"/>
    </source>
</evidence>
<reference evidence="8" key="1">
    <citation type="submission" date="2025-08" db="UniProtKB">
        <authorList>
            <consortium name="Ensembl"/>
        </authorList>
    </citation>
    <scope>IDENTIFICATION</scope>
</reference>
<keyword evidence="5 7" id="KW-0472">Membrane</keyword>
<dbReference type="InterPro" id="IPR026617">
    <property type="entry name" value="SMCO2/5"/>
</dbReference>
<evidence type="ECO:0000256" key="3">
    <source>
        <dbReference type="ARBA" id="ARBA00022989"/>
    </source>
</evidence>
<dbReference type="Pfam" id="PF14992">
    <property type="entry name" value="TMCO5"/>
    <property type="match status" value="1"/>
</dbReference>
<keyword evidence="3 7" id="KW-1133">Transmembrane helix</keyword>
<sequence>MALPKLSDEISLQMETAGKEQLTEKNNGFLQNMDMAEGAMQNLLREFTKMDHILDRSDDGDSIFSKKPQTDFLRETETTKWNTLELEAEHRQDDEQNEQNEQETNQVQHEDPHVSTSLQFSEGNIPELSQENMFFQLNHWNTRMGLQVKELRADHTDWIEKINNIVQKINLTENTVKSLLTEVMSLEGQIEKLGSHQDLDPDQGANIEVSWRLGKDKLGGCEEFNFCKDMTLLNTKLGMYQKQEEKLDSQSPEEMGMEGSEPLLPQVAPAPLVQNTAPGITMWKRALRIFIIFYVLTFTGLSCYILFFDATFIFESLLPAMLGRRRMWELREIIEPFLNLEVEDLLPS</sequence>
<gene>
    <name evidence="8" type="primary">SMCO2</name>
</gene>
<dbReference type="PANTHER" id="PTHR22422:SF5">
    <property type="entry name" value="SINGLE-PASS MEMBRANE AND COILED-COIL DOMAIN-CONTAINING PROTEIN 2"/>
    <property type="match status" value="1"/>
</dbReference>
<evidence type="ECO:0000256" key="7">
    <source>
        <dbReference type="SAM" id="Phobius"/>
    </source>
</evidence>
<keyword evidence="9" id="KW-1185">Reference proteome</keyword>
<keyword evidence="2 7" id="KW-0812">Transmembrane</keyword>
<protein>
    <submittedName>
        <fullName evidence="8">Single-pass membrane protein with coiled-coil domains 2</fullName>
    </submittedName>
</protein>
<dbReference type="GeneTree" id="ENSGT00940000153380"/>
<accession>A0A8C0KL69</accession>
<keyword evidence="4" id="KW-0175">Coiled coil</keyword>
<evidence type="ECO:0000256" key="1">
    <source>
        <dbReference type="ARBA" id="ARBA00004167"/>
    </source>
</evidence>
<evidence type="ECO:0000256" key="6">
    <source>
        <dbReference type="SAM" id="MobiDB-lite"/>
    </source>
</evidence>
<dbReference type="PANTHER" id="PTHR22422">
    <property type="entry name" value="TRANSMEMBRANE AND COILED-COIL DOMAIN-CONTAINING PROTEIN 5B-RELATED"/>
    <property type="match status" value="1"/>
</dbReference>
<evidence type="ECO:0000313" key="8">
    <source>
        <dbReference type="Ensembl" id="ENSCAFP00020016813.1"/>
    </source>
</evidence>
<organism evidence="8 9">
    <name type="scientific">Canis lupus dingo</name>
    <name type="common">dingo</name>
    <dbReference type="NCBI Taxonomy" id="286419"/>
    <lineage>
        <taxon>Eukaryota</taxon>
        <taxon>Metazoa</taxon>
        <taxon>Chordata</taxon>
        <taxon>Craniata</taxon>
        <taxon>Vertebrata</taxon>
        <taxon>Euteleostomi</taxon>
        <taxon>Mammalia</taxon>
        <taxon>Eutheria</taxon>
        <taxon>Laurasiatheria</taxon>
        <taxon>Carnivora</taxon>
        <taxon>Caniformia</taxon>
        <taxon>Canidae</taxon>
        <taxon>Canis</taxon>
    </lineage>
</organism>
<name>A0A8C0KL69_CANLU</name>
<comment type="subcellular location">
    <subcellularLocation>
        <location evidence="1">Membrane</location>
        <topology evidence="1">Single-pass membrane protein</topology>
    </subcellularLocation>
</comment>
<evidence type="ECO:0000256" key="4">
    <source>
        <dbReference type="ARBA" id="ARBA00023054"/>
    </source>
</evidence>
<feature type="region of interest" description="Disordered" evidence="6">
    <location>
        <begin position="89"/>
        <end position="115"/>
    </location>
</feature>
<dbReference type="GO" id="GO:0016020">
    <property type="term" value="C:membrane"/>
    <property type="evidence" value="ECO:0007669"/>
    <property type="project" value="UniProtKB-SubCell"/>
</dbReference>